<dbReference type="Pfam" id="PF13460">
    <property type="entry name" value="NAD_binding_10"/>
    <property type="match status" value="1"/>
</dbReference>
<evidence type="ECO:0000313" key="4">
    <source>
        <dbReference type="Proteomes" id="UP000560081"/>
    </source>
</evidence>
<protein>
    <submittedName>
        <fullName evidence="3">Uncharacterized protein YbjT (DUF2867 family)</fullName>
    </submittedName>
</protein>
<evidence type="ECO:0000256" key="1">
    <source>
        <dbReference type="SAM" id="MobiDB-lite"/>
    </source>
</evidence>
<dbReference type="AlphaFoldDB" id="A0A4Y8WZL8"/>
<dbReference type="Pfam" id="PF11066">
    <property type="entry name" value="DUF2867"/>
    <property type="match status" value="1"/>
</dbReference>
<dbReference type="SUPFAM" id="SSF55961">
    <property type="entry name" value="Bet v1-like"/>
    <property type="match status" value="1"/>
</dbReference>
<evidence type="ECO:0000259" key="2">
    <source>
        <dbReference type="Pfam" id="PF13460"/>
    </source>
</evidence>
<dbReference type="RefSeq" id="WP_135030411.1">
    <property type="nucleotide sequence ID" value="NZ_BMLA01000010.1"/>
</dbReference>
<dbReference type="EMBL" id="JACHMC010000001">
    <property type="protein sequence ID" value="MBB4881754.1"/>
    <property type="molecule type" value="Genomic_DNA"/>
</dbReference>
<feature type="region of interest" description="Disordered" evidence="1">
    <location>
        <begin position="540"/>
        <end position="582"/>
    </location>
</feature>
<dbReference type="SUPFAM" id="SSF51735">
    <property type="entry name" value="NAD(P)-binding Rossmann-fold domains"/>
    <property type="match status" value="1"/>
</dbReference>
<dbReference type="Proteomes" id="UP000560081">
    <property type="component" value="Unassembled WGS sequence"/>
</dbReference>
<name>A0A4Y8WZL8_9MICC</name>
<organism evidence="3 4">
    <name type="scientific">Micrococcus flavus</name>
    <dbReference type="NCBI Taxonomy" id="384602"/>
    <lineage>
        <taxon>Bacteria</taxon>
        <taxon>Bacillati</taxon>
        <taxon>Actinomycetota</taxon>
        <taxon>Actinomycetes</taxon>
        <taxon>Micrococcales</taxon>
        <taxon>Micrococcaceae</taxon>
        <taxon>Micrococcus</taxon>
    </lineage>
</organism>
<feature type="compositionally biased region" description="Basic and acidic residues" evidence="1">
    <location>
        <begin position="571"/>
        <end position="582"/>
    </location>
</feature>
<feature type="region of interest" description="Disordered" evidence="1">
    <location>
        <begin position="1"/>
        <end position="49"/>
    </location>
</feature>
<reference evidence="3 4" key="1">
    <citation type="submission" date="2020-08" db="EMBL/GenBank/DDBJ databases">
        <title>Sequencing the genomes of 1000 actinobacteria strains.</title>
        <authorList>
            <person name="Klenk H.-P."/>
        </authorList>
    </citation>
    <scope>NUCLEOTIDE SEQUENCE [LARGE SCALE GENOMIC DNA]</scope>
    <source>
        <strain evidence="3 4">DSM 19079</strain>
    </source>
</reference>
<dbReference type="Gene3D" id="3.40.50.720">
    <property type="entry name" value="NAD(P)-binding Rossmann-like Domain"/>
    <property type="match status" value="1"/>
</dbReference>
<proteinExistence type="predicted"/>
<comment type="caution">
    <text evidence="3">The sequence shown here is derived from an EMBL/GenBank/DDBJ whole genome shotgun (WGS) entry which is preliminary data.</text>
</comment>
<dbReference type="InterPro" id="IPR051207">
    <property type="entry name" value="ComplexI_NDUFA9_subunit"/>
</dbReference>
<dbReference type="OrthoDB" id="9774199at2"/>
<dbReference type="PANTHER" id="PTHR12126:SF11">
    <property type="entry name" value="NADH DEHYDROGENASE [UBIQUINONE] 1 ALPHA SUBCOMPLEX SUBUNIT 9, MITOCHONDRIAL"/>
    <property type="match status" value="1"/>
</dbReference>
<sequence>MTQNETGHAPQDGSIPSPGTAPVGGAHTVDPHVPSAPEDHVSPLGLSLPEGHGRRVLVTGATGYVGGRLIPELLAAGFQVRAAARDPRDLAGRAWSDEVEAVQCDLSEPDQVRDAMEGVHTALYLVHSMGGGGDFVEHEQKIADIVATAADEAGITQLVYLSGLHPDDKPVEELSDHMRSRALVAERLEAAATPALTFEAGIVIGSGSTSFEMIRHLADRLVVMPGPSWLKNEVEPIAIRDVLYYLVHASALAEPVQARAQIGCGRAQPFKEMLTDYAEAAGLARRRVLTLPIPAQRLSGFWIGLVTPIPMGVAMPLAASLAEDAVTENHDVAQIIPDPPGGLTSYKDAVRRALKHEEEGPLEVTFNADIYASNDPAAPLPSDPEWAGKTVYTDDRQRESALPPEAVWPVIESIGGHNGYYSTPTLWKIRGLMDKLVGGPGLARGRRDADRLRAGDHVDWWRVEDVDPGHRLTLRAEMKAGGRAWLQLSTEATDTGSRYRQRAIFMPDGALGRAYWTAILPFHALVFPEMAANILAEAERRHTGSDTPSRRPGLAGLLDRLPLRRNPVRPSQEEAREAARNA</sequence>
<keyword evidence="4" id="KW-1185">Reference proteome</keyword>
<dbReference type="InterPro" id="IPR016040">
    <property type="entry name" value="NAD(P)-bd_dom"/>
</dbReference>
<dbReference type="GO" id="GO:0044877">
    <property type="term" value="F:protein-containing complex binding"/>
    <property type="evidence" value="ECO:0007669"/>
    <property type="project" value="TreeGrafter"/>
</dbReference>
<gene>
    <name evidence="3" type="ORF">BJ976_000105</name>
</gene>
<feature type="domain" description="NAD(P)-binding" evidence="2">
    <location>
        <begin position="60"/>
        <end position="185"/>
    </location>
</feature>
<dbReference type="InterPro" id="IPR036291">
    <property type="entry name" value="NAD(P)-bd_dom_sf"/>
</dbReference>
<dbReference type="PANTHER" id="PTHR12126">
    <property type="entry name" value="NADH-UBIQUINONE OXIDOREDUCTASE 39 KDA SUBUNIT-RELATED"/>
    <property type="match status" value="1"/>
</dbReference>
<evidence type="ECO:0000313" key="3">
    <source>
        <dbReference type="EMBL" id="MBB4881754.1"/>
    </source>
</evidence>
<accession>A0A4Y8WZL8</accession>
<dbReference type="InterPro" id="IPR021295">
    <property type="entry name" value="DUF2867"/>
</dbReference>